<evidence type="ECO:0000313" key="8">
    <source>
        <dbReference type="Proteomes" id="UP001596380"/>
    </source>
</evidence>
<dbReference type="Proteomes" id="UP001596380">
    <property type="component" value="Unassembled WGS sequence"/>
</dbReference>
<reference evidence="8" key="1">
    <citation type="journal article" date="2019" name="Int. J. Syst. Evol. Microbiol.">
        <title>The Global Catalogue of Microorganisms (GCM) 10K type strain sequencing project: providing services to taxonomists for standard genome sequencing and annotation.</title>
        <authorList>
            <consortium name="The Broad Institute Genomics Platform"/>
            <consortium name="The Broad Institute Genome Sequencing Center for Infectious Disease"/>
            <person name="Wu L."/>
            <person name="Ma J."/>
        </authorList>
    </citation>
    <scope>NUCLEOTIDE SEQUENCE [LARGE SCALE GENOMIC DNA]</scope>
    <source>
        <strain evidence="8">JCM 3369</strain>
    </source>
</reference>
<dbReference type="InterPro" id="IPR004294">
    <property type="entry name" value="Carotenoid_Oase"/>
</dbReference>
<name>A0ABW2CVR7_9ACTN</name>
<dbReference type="PANTHER" id="PTHR10543">
    <property type="entry name" value="BETA-CAROTENE DIOXYGENASE"/>
    <property type="match status" value="1"/>
</dbReference>
<sequence>MTAEARHDAHDAHAERAVPHGDDPWHKVYEALDDEHDYEVREIEGRLPEGLAGTLYRNGPGRWRVGESLLDHIFDGDGMLSLFAFPGDGRIHYRNRYVRTRHYRYGQRHGRVGLRGLGTQRPGGMLGNMLRPPANVANTGVVLHGGQLLALWEGGRPFRLDPDSLETYGEHSFGGRLKVMSAFSAHPSRCPDTGELFNFGMDFTRARSLRCYRVDARGRLHHLPRISLPYSPWNHDFALTRRHLVFVVNPVIPKAAQILLGTGSIADGLSYEPHRPTCFTIVPRYGGRARVIEHEALLGFHFVNAFEDGDDIVVEFVRFADWEQVSTAFRDFRTSDFPWGCALMRYRVKASGAVEEEQVCALPMELPHSDVRQAGRPHRYTYFAGRTESSTGIHAYDHATGRRAVHELPPGHGFGEPVFVPREPGAAEGDGWLLTLAYDPDEHRSRLLVLDARDVEAEPVAVARLRHHIPMGFHGSFTRRIARTPGPRPA</sequence>
<evidence type="ECO:0000313" key="7">
    <source>
        <dbReference type="EMBL" id="MFC6885130.1"/>
    </source>
</evidence>
<keyword evidence="3 5" id="KW-0560">Oxidoreductase</keyword>
<evidence type="ECO:0000256" key="6">
    <source>
        <dbReference type="SAM" id="MobiDB-lite"/>
    </source>
</evidence>
<keyword evidence="8" id="KW-1185">Reference proteome</keyword>
<gene>
    <name evidence="7" type="ORF">ACFQKB_35615</name>
</gene>
<protein>
    <recommendedName>
        <fullName evidence="5">Dioxygenase</fullName>
        <ecNumber evidence="5">1.13.11.-</ecNumber>
    </recommendedName>
</protein>
<proteinExistence type="inferred from homology"/>
<evidence type="ECO:0000256" key="4">
    <source>
        <dbReference type="ARBA" id="ARBA00023004"/>
    </source>
</evidence>
<keyword evidence="4 5" id="KW-0408">Iron</keyword>
<dbReference type="EC" id="1.13.11.-" evidence="5"/>
<evidence type="ECO:0000256" key="5">
    <source>
        <dbReference type="RuleBase" id="RU364048"/>
    </source>
</evidence>
<evidence type="ECO:0000256" key="2">
    <source>
        <dbReference type="ARBA" id="ARBA00022723"/>
    </source>
</evidence>
<comment type="similarity">
    <text evidence="1 5">Belongs to the carotenoid oxygenase family.</text>
</comment>
<dbReference type="Pfam" id="PF03055">
    <property type="entry name" value="RPE65"/>
    <property type="match status" value="1"/>
</dbReference>
<comment type="caution">
    <text evidence="7">The sequence shown here is derived from an EMBL/GenBank/DDBJ whole genome shotgun (WGS) entry which is preliminary data.</text>
</comment>
<evidence type="ECO:0000256" key="3">
    <source>
        <dbReference type="ARBA" id="ARBA00023002"/>
    </source>
</evidence>
<feature type="region of interest" description="Disordered" evidence="6">
    <location>
        <begin position="1"/>
        <end position="20"/>
    </location>
</feature>
<comment type="cofactor">
    <cofactor evidence="5">
        <name>Fe(2+)</name>
        <dbReference type="ChEBI" id="CHEBI:29033"/>
    </cofactor>
    <text evidence="5">Binds 1 Fe(2+) ion per subunit.</text>
</comment>
<dbReference type="RefSeq" id="WP_378046784.1">
    <property type="nucleotide sequence ID" value="NZ_JBHSXE010000001.1"/>
</dbReference>
<dbReference type="EMBL" id="JBHSXS010000034">
    <property type="protein sequence ID" value="MFC6885130.1"/>
    <property type="molecule type" value="Genomic_DNA"/>
</dbReference>
<accession>A0ABW2CVR7</accession>
<evidence type="ECO:0000256" key="1">
    <source>
        <dbReference type="ARBA" id="ARBA00006787"/>
    </source>
</evidence>
<organism evidence="7 8">
    <name type="scientific">Actinomadura yumaensis</name>
    <dbReference type="NCBI Taxonomy" id="111807"/>
    <lineage>
        <taxon>Bacteria</taxon>
        <taxon>Bacillati</taxon>
        <taxon>Actinomycetota</taxon>
        <taxon>Actinomycetes</taxon>
        <taxon>Streptosporangiales</taxon>
        <taxon>Thermomonosporaceae</taxon>
        <taxon>Actinomadura</taxon>
    </lineage>
</organism>
<keyword evidence="2 5" id="KW-0479">Metal-binding</keyword>
<keyword evidence="5" id="KW-0223">Dioxygenase</keyword>
<dbReference type="PANTHER" id="PTHR10543:SF89">
    <property type="entry name" value="CAROTENOID 9,10(9',10')-CLEAVAGE DIOXYGENASE 1"/>
    <property type="match status" value="1"/>
</dbReference>